<comment type="caution">
    <text evidence="1">The sequence shown here is derived from an EMBL/GenBank/DDBJ whole genome shotgun (WGS) entry which is preliminary data.</text>
</comment>
<protein>
    <submittedName>
        <fullName evidence="1">Uncharacterized protein</fullName>
    </submittedName>
</protein>
<sequence>MPFRTLCVLFCGRRAPFRGQVRSHGSTSSFCDAERREPHSDAGACATIISSIVRRSASHAVLDALRPLLQTRSALSRTSPRLCESRTAFLSCGALRRMPFRTLCVLFLPRKAPRTAFHTPDKVDSARAYTLGLFASMHWSNRPVAEKAEFWNRCESL</sequence>
<reference evidence="1 2" key="1">
    <citation type="submission" date="2018-08" db="EMBL/GenBank/DDBJ databases">
        <title>Recombination of ecologically and evolutionarily significant loci maintains genetic cohesion in the Pseudomonas syringae species complex.</title>
        <authorList>
            <person name="Dillon M."/>
            <person name="Thakur S."/>
            <person name="Almeida R.N.D."/>
            <person name="Weir B.S."/>
            <person name="Guttman D.S."/>
        </authorList>
    </citation>
    <scope>NUCLEOTIDE SEQUENCE [LARGE SCALE GENOMIC DNA]</scope>
    <source>
        <strain evidence="1 2">19322</strain>
    </source>
</reference>
<dbReference type="EMBL" id="RBNS01000262">
    <property type="protein sequence ID" value="RML49859.1"/>
    <property type="molecule type" value="Genomic_DNA"/>
</dbReference>
<dbReference type="Proteomes" id="UP000277952">
    <property type="component" value="Unassembled WGS sequence"/>
</dbReference>
<proteinExistence type="predicted"/>
<dbReference type="AlphaFoldDB" id="A0A3M2WEA2"/>
<evidence type="ECO:0000313" key="2">
    <source>
        <dbReference type="Proteomes" id="UP000277952"/>
    </source>
</evidence>
<evidence type="ECO:0000313" key="1">
    <source>
        <dbReference type="EMBL" id="RML49859.1"/>
    </source>
</evidence>
<gene>
    <name evidence="1" type="ORF">ALQ94_200117</name>
</gene>
<name>A0A3M2WEA2_PSEA0</name>
<accession>A0A3M2WEA2</accession>
<organism evidence="1 2">
    <name type="scientific">Pseudomonas amygdali pv. morsprunorum</name>
    <dbReference type="NCBI Taxonomy" id="129138"/>
    <lineage>
        <taxon>Bacteria</taxon>
        <taxon>Pseudomonadati</taxon>
        <taxon>Pseudomonadota</taxon>
        <taxon>Gammaproteobacteria</taxon>
        <taxon>Pseudomonadales</taxon>
        <taxon>Pseudomonadaceae</taxon>
        <taxon>Pseudomonas</taxon>
        <taxon>Pseudomonas amygdali</taxon>
    </lineage>
</organism>